<evidence type="ECO:0000313" key="2">
    <source>
        <dbReference type="Proteomes" id="UP000002668"/>
    </source>
</evidence>
<dbReference type="STRING" id="985895.E5A5T3"/>
<gene>
    <name evidence="1" type="ORF">LEMA_P082170.1</name>
</gene>
<name>E5A5T3_LEPMJ</name>
<dbReference type="EMBL" id="FP929135">
    <property type="protein sequence ID" value="CBX98978.1"/>
    <property type="molecule type" value="Genomic_DNA"/>
</dbReference>
<dbReference type="InParanoid" id="E5A5T3"/>
<proteinExistence type="predicted"/>
<dbReference type="OrthoDB" id="3049701at2759"/>
<sequence length="138" mass="15446">MGSALDVHSGFNVPCVVMSPSRKKLLVLALALSRHLKMTPNVIKFGFLTAAQVIRLHKVFIANALPTQPAMLESAVQSPINIKYYANQQNFSKLQDMLLQPSPENKLMEEGLVAACTNKWTAEQLGEYYEKVARELDW</sequence>
<keyword evidence="2" id="KW-1185">Reference proteome</keyword>
<accession>E5A5T3</accession>
<evidence type="ECO:0000313" key="1">
    <source>
        <dbReference type="EMBL" id="CBX98978.1"/>
    </source>
</evidence>
<reference evidence="2" key="1">
    <citation type="journal article" date="2011" name="Nat. Commun.">
        <title>Effector diversification within compartments of the Leptosphaeria maculans genome affected by Repeat-Induced Point mutations.</title>
        <authorList>
            <person name="Rouxel T."/>
            <person name="Grandaubert J."/>
            <person name="Hane J.K."/>
            <person name="Hoede C."/>
            <person name="van de Wouw A.P."/>
            <person name="Couloux A."/>
            <person name="Dominguez V."/>
            <person name="Anthouard V."/>
            <person name="Bally P."/>
            <person name="Bourras S."/>
            <person name="Cozijnsen A.J."/>
            <person name="Ciuffetti L.M."/>
            <person name="Degrave A."/>
            <person name="Dilmaghani A."/>
            <person name="Duret L."/>
            <person name="Fudal I."/>
            <person name="Goodwin S.B."/>
            <person name="Gout L."/>
            <person name="Glaser N."/>
            <person name="Linglin J."/>
            <person name="Kema G.H.J."/>
            <person name="Lapalu N."/>
            <person name="Lawrence C.B."/>
            <person name="May K."/>
            <person name="Meyer M."/>
            <person name="Ollivier B."/>
            <person name="Poulain J."/>
            <person name="Schoch C.L."/>
            <person name="Simon A."/>
            <person name="Spatafora J.W."/>
            <person name="Stachowiak A."/>
            <person name="Turgeon B.G."/>
            <person name="Tyler B.M."/>
            <person name="Vincent D."/>
            <person name="Weissenbach J."/>
            <person name="Amselem J."/>
            <person name="Quesneville H."/>
            <person name="Oliver R.P."/>
            <person name="Wincker P."/>
            <person name="Balesdent M.-H."/>
            <person name="Howlett B.J."/>
        </authorList>
    </citation>
    <scope>NUCLEOTIDE SEQUENCE [LARGE SCALE GENOMIC DNA]</scope>
    <source>
        <strain evidence="2">JN3 / isolate v23.1.3 / race Av1-4-5-6-7-8</strain>
    </source>
</reference>
<dbReference type="Proteomes" id="UP000002668">
    <property type="component" value="Genome"/>
</dbReference>
<dbReference type="VEuPathDB" id="FungiDB:LEMA_P082170.1"/>
<dbReference type="eggNOG" id="ENOG502S5GA">
    <property type="taxonomic scope" value="Eukaryota"/>
</dbReference>
<dbReference type="HOGENOM" id="CLU_1855622_0_0_1"/>
<protein>
    <submittedName>
        <fullName evidence="1">Uncharacterized protein</fullName>
    </submittedName>
</protein>
<organism evidence="1 2">
    <name type="scientific">Leptosphaeria maculans (strain JN3 / isolate v23.1.3 / race Av1-4-5-6-7-8)</name>
    <name type="common">Blackleg fungus</name>
    <name type="synonym">Phoma lingam</name>
    <dbReference type="NCBI Taxonomy" id="985895"/>
    <lineage>
        <taxon>Eukaryota</taxon>
        <taxon>Fungi</taxon>
        <taxon>Dikarya</taxon>
        <taxon>Ascomycota</taxon>
        <taxon>Pezizomycotina</taxon>
        <taxon>Dothideomycetes</taxon>
        <taxon>Pleosporomycetidae</taxon>
        <taxon>Pleosporales</taxon>
        <taxon>Pleosporineae</taxon>
        <taxon>Leptosphaeriaceae</taxon>
        <taxon>Plenodomus</taxon>
        <taxon>Plenodomus lingam/Leptosphaeria maculans species complex</taxon>
    </lineage>
</organism>
<dbReference type="AlphaFoldDB" id="E5A5T3"/>
<dbReference type="OMA" id="TICTGKW"/>